<dbReference type="InterPro" id="IPR007699">
    <property type="entry name" value="SGS_dom"/>
</dbReference>
<keyword evidence="1" id="KW-0175">Coiled coil</keyword>
<evidence type="ECO:0000259" key="2">
    <source>
        <dbReference type="PROSITE" id="PS51048"/>
    </source>
</evidence>
<dbReference type="EMBL" id="OU895878">
    <property type="protein sequence ID" value="CAG9804231.1"/>
    <property type="molecule type" value="Genomic_DNA"/>
</dbReference>
<dbReference type="InterPro" id="IPR008978">
    <property type="entry name" value="HSP20-like_chaperone"/>
</dbReference>
<dbReference type="SUPFAM" id="SSF49764">
    <property type="entry name" value="HSP20-like chaperones"/>
    <property type="match status" value="1"/>
</dbReference>
<evidence type="ECO:0000313" key="5">
    <source>
        <dbReference type="Proteomes" id="UP001153620"/>
    </source>
</evidence>
<keyword evidence="5" id="KW-1185">Reference proteome</keyword>
<feature type="domain" description="SGS" evidence="2">
    <location>
        <begin position="140"/>
        <end position="219"/>
    </location>
</feature>
<reference evidence="4" key="1">
    <citation type="submission" date="2022-01" db="EMBL/GenBank/DDBJ databases">
        <authorList>
            <person name="King R."/>
        </authorList>
    </citation>
    <scope>NUCLEOTIDE SEQUENCE</scope>
</reference>
<reference evidence="4" key="2">
    <citation type="submission" date="2022-10" db="EMBL/GenBank/DDBJ databases">
        <authorList>
            <consortium name="ENA_rothamsted_submissions"/>
            <consortium name="culmorum"/>
            <person name="King R."/>
        </authorList>
    </citation>
    <scope>NUCLEOTIDE SEQUENCE</scope>
</reference>
<feature type="coiled-coil region" evidence="1">
    <location>
        <begin position="1"/>
        <end position="48"/>
    </location>
</feature>
<organism evidence="4 5">
    <name type="scientific">Chironomus riparius</name>
    <dbReference type="NCBI Taxonomy" id="315576"/>
    <lineage>
        <taxon>Eukaryota</taxon>
        <taxon>Metazoa</taxon>
        <taxon>Ecdysozoa</taxon>
        <taxon>Arthropoda</taxon>
        <taxon>Hexapoda</taxon>
        <taxon>Insecta</taxon>
        <taxon>Pterygota</taxon>
        <taxon>Neoptera</taxon>
        <taxon>Endopterygota</taxon>
        <taxon>Diptera</taxon>
        <taxon>Nematocera</taxon>
        <taxon>Chironomoidea</taxon>
        <taxon>Chironomidae</taxon>
        <taxon>Chironominae</taxon>
        <taxon>Chironomus</taxon>
    </lineage>
</organism>
<gene>
    <name evidence="4" type="ORF">CHIRRI_LOCUS7124</name>
</gene>
<dbReference type="InterPro" id="IPR052289">
    <property type="entry name" value="Calcyclin-binding_UBL-bridge"/>
</dbReference>
<dbReference type="AlphaFoldDB" id="A0A9N9RVD6"/>
<sequence length="219" mass="25321">MTDKTSELQAIKQELIALKDTATKDRVKNLLQKEINSIDNEIREIQMKQLAKEEASKAPTKITVDIKEHAFDESDKFVKLYIPFDATQIKDEDVQLDLNEDSFSLVIQTPNKNHRFVATSLLRTVNVEKSYKKVKSDMVSVYLKKVKEGENWGCLTKTEKRLKESKSKMFDKNDEDAADSGNQLMNMMKKMYETGDPEMKRTIAKAWTEGQNKQKEFPM</sequence>
<dbReference type="Gene3D" id="2.60.40.790">
    <property type="match status" value="1"/>
</dbReference>
<proteinExistence type="predicted"/>
<dbReference type="OrthoDB" id="164025at2759"/>
<accession>A0A9N9RVD6</accession>
<name>A0A9N9RVD6_9DIPT</name>
<dbReference type="GO" id="GO:0005634">
    <property type="term" value="C:nucleus"/>
    <property type="evidence" value="ECO:0007669"/>
    <property type="project" value="TreeGrafter"/>
</dbReference>
<dbReference type="Pfam" id="PF04969">
    <property type="entry name" value="CS"/>
    <property type="match status" value="1"/>
</dbReference>
<evidence type="ECO:0000256" key="1">
    <source>
        <dbReference type="SAM" id="Coils"/>
    </source>
</evidence>
<evidence type="ECO:0000259" key="3">
    <source>
        <dbReference type="PROSITE" id="PS51203"/>
    </source>
</evidence>
<dbReference type="Proteomes" id="UP001153620">
    <property type="component" value="Chromosome 2"/>
</dbReference>
<dbReference type="InterPro" id="IPR007052">
    <property type="entry name" value="CS_dom"/>
</dbReference>
<evidence type="ECO:0000313" key="4">
    <source>
        <dbReference type="EMBL" id="CAG9804231.1"/>
    </source>
</evidence>
<dbReference type="PANTHER" id="PTHR13164:SF3">
    <property type="entry name" value="CALCYCLIN-BINDING PROTEIN"/>
    <property type="match status" value="1"/>
</dbReference>
<dbReference type="PANTHER" id="PTHR13164">
    <property type="entry name" value="CALICYLIN BINDING PROTEIN"/>
    <property type="match status" value="1"/>
</dbReference>
<dbReference type="PROSITE" id="PS51048">
    <property type="entry name" value="SGS"/>
    <property type="match status" value="1"/>
</dbReference>
<feature type="domain" description="CS" evidence="3">
    <location>
        <begin position="64"/>
        <end position="156"/>
    </location>
</feature>
<evidence type="ECO:0008006" key="6">
    <source>
        <dbReference type="Google" id="ProtNLM"/>
    </source>
</evidence>
<protein>
    <recommendedName>
        <fullName evidence="6">Calcyclin-binding protein</fullName>
    </recommendedName>
</protein>
<dbReference type="GO" id="GO:0007507">
    <property type="term" value="P:heart development"/>
    <property type="evidence" value="ECO:0007669"/>
    <property type="project" value="TreeGrafter"/>
</dbReference>
<dbReference type="PROSITE" id="PS51203">
    <property type="entry name" value="CS"/>
    <property type="match status" value="1"/>
</dbReference>